<protein>
    <submittedName>
        <fullName evidence="1">Uncharacterized protein</fullName>
    </submittedName>
</protein>
<reference evidence="2" key="2">
    <citation type="submission" date="2015-01" db="EMBL/GenBank/DDBJ databases">
        <title>Evolutionary Origins and Diversification of the Mycorrhizal Mutualists.</title>
        <authorList>
            <consortium name="DOE Joint Genome Institute"/>
            <consortium name="Mycorrhizal Genomics Consortium"/>
            <person name="Kohler A."/>
            <person name="Kuo A."/>
            <person name="Nagy L.G."/>
            <person name="Floudas D."/>
            <person name="Copeland A."/>
            <person name="Barry K.W."/>
            <person name="Cichocki N."/>
            <person name="Veneault-Fourrey C."/>
            <person name="LaButti K."/>
            <person name="Lindquist E.A."/>
            <person name="Lipzen A."/>
            <person name="Lundell T."/>
            <person name="Morin E."/>
            <person name="Murat C."/>
            <person name="Riley R."/>
            <person name="Ohm R."/>
            <person name="Sun H."/>
            <person name="Tunlid A."/>
            <person name="Henrissat B."/>
            <person name="Grigoriev I.V."/>
            <person name="Hibbett D.S."/>
            <person name="Martin F."/>
        </authorList>
    </citation>
    <scope>NUCLEOTIDE SEQUENCE [LARGE SCALE GENOMIC DNA]</scope>
    <source>
        <strain evidence="2">LaAM-08-1</strain>
    </source>
</reference>
<proteinExistence type="predicted"/>
<dbReference type="EMBL" id="KN838735">
    <property type="protein sequence ID" value="KIJ96021.1"/>
    <property type="molecule type" value="Genomic_DNA"/>
</dbReference>
<gene>
    <name evidence="1" type="ORF">K443DRAFT_10956</name>
</gene>
<accession>A0A0C9XED5</accession>
<dbReference type="HOGENOM" id="CLU_2146259_0_0_1"/>
<dbReference type="AlphaFoldDB" id="A0A0C9XED5"/>
<keyword evidence="2" id="KW-1185">Reference proteome</keyword>
<evidence type="ECO:0000313" key="1">
    <source>
        <dbReference type="EMBL" id="KIJ96021.1"/>
    </source>
</evidence>
<dbReference type="Proteomes" id="UP000054477">
    <property type="component" value="Unassembled WGS sequence"/>
</dbReference>
<reference evidence="1 2" key="1">
    <citation type="submission" date="2014-04" db="EMBL/GenBank/DDBJ databases">
        <authorList>
            <consortium name="DOE Joint Genome Institute"/>
            <person name="Kuo A."/>
            <person name="Kohler A."/>
            <person name="Nagy L.G."/>
            <person name="Floudas D."/>
            <person name="Copeland A."/>
            <person name="Barry K.W."/>
            <person name="Cichocki N."/>
            <person name="Veneault-Fourrey C."/>
            <person name="LaButti K."/>
            <person name="Lindquist E.A."/>
            <person name="Lipzen A."/>
            <person name="Lundell T."/>
            <person name="Morin E."/>
            <person name="Murat C."/>
            <person name="Sun H."/>
            <person name="Tunlid A."/>
            <person name="Henrissat B."/>
            <person name="Grigoriev I.V."/>
            <person name="Hibbett D.S."/>
            <person name="Martin F."/>
            <person name="Nordberg H.P."/>
            <person name="Cantor M.N."/>
            <person name="Hua S.X."/>
        </authorList>
    </citation>
    <scope>NUCLEOTIDE SEQUENCE [LARGE SCALE GENOMIC DNA]</scope>
    <source>
        <strain evidence="1 2">LaAM-08-1</strain>
    </source>
</reference>
<evidence type="ECO:0000313" key="2">
    <source>
        <dbReference type="Proteomes" id="UP000054477"/>
    </source>
</evidence>
<name>A0A0C9XED5_9AGAR</name>
<sequence>MQNPQNKISFVSTKFLIMLDTPASSSEPNEIDLSIVARLTSYKTGTTGKGKKQMKDTKAKTFNHNFSESKENYLELLTMILEKHHVDKKYKVTTRNIFPCKIQVHPAKYIYT</sequence>
<organism evidence="1 2">
    <name type="scientific">Laccaria amethystina LaAM-08-1</name>
    <dbReference type="NCBI Taxonomy" id="1095629"/>
    <lineage>
        <taxon>Eukaryota</taxon>
        <taxon>Fungi</taxon>
        <taxon>Dikarya</taxon>
        <taxon>Basidiomycota</taxon>
        <taxon>Agaricomycotina</taxon>
        <taxon>Agaricomycetes</taxon>
        <taxon>Agaricomycetidae</taxon>
        <taxon>Agaricales</taxon>
        <taxon>Agaricineae</taxon>
        <taxon>Hydnangiaceae</taxon>
        <taxon>Laccaria</taxon>
    </lineage>
</organism>